<dbReference type="Proteomes" id="UP000562492">
    <property type="component" value="Unassembled WGS sequence"/>
</dbReference>
<keyword evidence="3" id="KW-0812">Transmembrane</keyword>
<evidence type="ECO:0000313" key="5">
    <source>
        <dbReference type="EMBL" id="MBB6578906.1"/>
    </source>
</evidence>
<keyword evidence="2 3" id="KW-0472">Membrane</keyword>
<comment type="caution">
    <text evidence="5">The sequence shown here is derived from an EMBL/GenBank/DDBJ whole genome shotgun (WGS) entry which is preliminary data.</text>
</comment>
<dbReference type="InterPro" id="IPR047202">
    <property type="entry name" value="Lipocalin_Blc-like_dom"/>
</dbReference>
<comment type="function">
    <text evidence="2">Involved in the storage or transport of lipids necessary for membrane maintenance under stressful conditions. Displays a binding preference for lysophospholipids.</text>
</comment>
<dbReference type="PANTHER" id="PTHR10612">
    <property type="entry name" value="APOLIPOPROTEIN D"/>
    <property type="match status" value="1"/>
</dbReference>
<dbReference type="PROSITE" id="PS00213">
    <property type="entry name" value="LIPOCALIN"/>
    <property type="match status" value="1"/>
</dbReference>
<keyword evidence="6" id="KW-1185">Reference proteome</keyword>
<evidence type="ECO:0000256" key="3">
    <source>
        <dbReference type="SAM" id="Phobius"/>
    </source>
</evidence>
<keyword evidence="2" id="KW-0998">Cell outer membrane</keyword>
<dbReference type="Pfam" id="PF08212">
    <property type="entry name" value="Lipocalin_2"/>
    <property type="match status" value="1"/>
</dbReference>
<dbReference type="InterPro" id="IPR000566">
    <property type="entry name" value="Lipocln_cytosolic_FA-bd_dom"/>
</dbReference>
<dbReference type="EMBL" id="JACHKZ010000020">
    <property type="protein sequence ID" value="MBB6578906.1"/>
    <property type="molecule type" value="Genomic_DNA"/>
</dbReference>
<protein>
    <recommendedName>
        <fullName evidence="2">Outer membrane lipoprotein Blc</fullName>
    </recommendedName>
</protein>
<comment type="subcellular location">
    <subcellularLocation>
        <location evidence="2">Cell outer membrane</location>
    </subcellularLocation>
</comment>
<evidence type="ECO:0000256" key="1">
    <source>
        <dbReference type="ARBA" id="ARBA00006889"/>
    </source>
</evidence>
<gene>
    <name evidence="5" type="ORF">HNP33_003011</name>
</gene>
<dbReference type="PANTHER" id="PTHR10612:SF34">
    <property type="entry name" value="APOLIPOPROTEIN D"/>
    <property type="match status" value="1"/>
</dbReference>
<dbReference type="PIRSF" id="PIRSF036893">
    <property type="entry name" value="Lipocalin_ApoD"/>
    <property type="match status" value="1"/>
</dbReference>
<feature type="domain" description="Lipocalin/cytosolic fatty-acid binding" evidence="4">
    <location>
        <begin position="55"/>
        <end position="195"/>
    </location>
</feature>
<name>A0ABR6RIB2_9BURK</name>
<feature type="transmembrane region" description="Helical" evidence="3">
    <location>
        <begin position="15"/>
        <end position="33"/>
    </location>
</feature>
<comment type="subunit">
    <text evidence="2">Homodimer.</text>
</comment>
<accession>A0ABR6RIB2</accession>
<dbReference type="InterPro" id="IPR022271">
    <property type="entry name" value="Lipocalin_ApoD"/>
</dbReference>
<keyword evidence="2" id="KW-0446">Lipid-binding</keyword>
<evidence type="ECO:0000256" key="2">
    <source>
        <dbReference type="PIRNR" id="PIRNR036893"/>
    </source>
</evidence>
<keyword evidence="3" id="KW-1133">Transmembrane helix</keyword>
<dbReference type="PRINTS" id="PR01171">
    <property type="entry name" value="BCTLIPOCALIN"/>
</dbReference>
<dbReference type="CDD" id="cd19438">
    <property type="entry name" value="lipocalin_Blc-like"/>
    <property type="match status" value="1"/>
</dbReference>
<evidence type="ECO:0000259" key="4">
    <source>
        <dbReference type="Pfam" id="PF08212"/>
    </source>
</evidence>
<comment type="similarity">
    <text evidence="1 2">Belongs to the calycin superfamily. Lipocalin family.</text>
</comment>
<evidence type="ECO:0000313" key="6">
    <source>
        <dbReference type="Proteomes" id="UP000562492"/>
    </source>
</evidence>
<keyword evidence="2" id="KW-0449">Lipoprotein</keyword>
<dbReference type="InterPro" id="IPR002446">
    <property type="entry name" value="Lipocalin_bac"/>
</dbReference>
<sequence length="204" mass="23050">MDEREPQDSQPGHRSWLPVVAVGLSAFAAYAVYRWFGNQSTKVVPAAQIEPVSDFDVERFVGDWYEIARIEKGLGKPLTRSRIEYELQDDGSLSITMRGFHTGTHRWVESTGNARFVGSPHFGAMKASFLGPFYEGYHIVAIDPDYQWAMIMGDTTDSFKLLSREPVLDGETTELLLYQAELMGVEADRIHWVMQDGVNPTGQW</sequence>
<dbReference type="InterPro" id="IPR012674">
    <property type="entry name" value="Calycin"/>
</dbReference>
<dbReference type="InterPro" id="IPR022272">
    <property type="entry name" value="Lipocalin_CS"/>
</dbReference>
<reference evidence="5 6" key="1">
    <citation type="submission" date="2020-08" db="EMBL/GenBank/DDBJ databases">
        <title>Functional genomics of gut bacteria from endangered species of beetles.</title>
        <authorList>
            <person name="Carlos-Shanley C."/>
        </authorList>
    </citation>
    <scope>NUCLEOTIDE SEQUENCE [LARGE SCALE GENOMIC DNA]</scope>
    <source>
        <strain evidence="5 6">S00124</strain>
    </source>
</reference>
<dbReference type="Gene3D" id="2.40.128.20">
    <property type="match status" value="1"/>
</dbReference>
<organism evidence="5 6">
    <name type="scientific">Comamonas odontotermitis</name>
    <dbReference type="NCBI Taxonomy" id="379895"/>
    <lineage>
        <taxon>Bacteria</taxon>
        <taxon>Pseudomonadati</taxon>
        <taxon>Pseudomonadota</taxon>
        <taxon>Betaproteobacteria</taxon>
        <taxon>Burkholderiales</taxon>
        <taxon>Comamonadaceae</taxon>
        <taxon>Comamonas</taxon>
    </lineage>
</organism>
<dbReference type="RefSeq" id="WP_184709744.1">
    <property type="nucleotide sequence ID" value="NZ_JACHKZ010000020.1"/>
</dbReference>
<dbReference type="SUPFAM" id="SSF50814">
    <property type="entry name" value="Lipocalins"/>
    <property type="match status" value="1"/>
</dbReference>
<proteinExistence type="inferred from homology"/>